<gene>
    <name evidence="2" type="ORF">B0H17DRAFT_1128555</name>
</gene>
<organism evidence="2 3">
    <name type="scientific">Mycena rosella</name>
    <name type="common">Pink bonnet</name>
    <name type="synonym">Agaricus rosellus</name>
    <dbReference type="NCBI Taxonomy" id="1033263"/>
    <lineage>
        <taxon>Eukaryota</taxon>
        <taxon>Fungi</taxon>
        <taxon>Dikarya</taxon>
        <taxon>Basidiomycota</taxon>
        <taxon>Agaricomycotina</taxon>
        <taxon>Agaricomycetes</taxon>
        <taxon>Agaricomycetidae</taxon>
        <taxon>Agaricales</taxon>
        <taxon>Marasmiineae</taxon>
        <taxon>Mycenaceae</taxon>
        <taxon>Mycena</taxon>
    </lineage>
</organism>
<dbReference type="InterPro" id="IPR036250">
    <property type="entry name" value="AcylCo_DH-like_C"/>
</dbReference>
<proteinExistence type="predicted"/>
<dbReference type="SUPFAM" id="SSF47203">
    <property type="entry name" value="Acyl-CoA dehydrogenase C-terminal domain-like"/>
    <property type="match status" value="1"/>
</dbReference>
<keyword evidence="1" id="KW-0812">Transmembrane</keyword>
<keyword evidence="1" id="KW-1133">Transmembrane helix</keyword>
<evidence type="ECO:0000313" key="2">
    <source>
        <dbReference type="EMBL" id="KAJ7700689.1"/>
    </source>
</evidence>
<dbReference type="GO" id="GO:0033540">
    <property type="term" value="P:fatty acid beta-oxidation using acyl-CoA oxidase"/>
    <property type="evidence" value="ECO:0007669"/>
    <property type="project" value="TreeGrafter"/>
</dbReference>
<dbReference type="InterPro" id="IPR046373">
    <property type="entry name" value="Acyl-CoA_Oxase/DH_mid-dom_sf"/>
</dbReference>
<dbReference type="AlphaFoldDB" id="A0AAD7GQ63"/>
<keyword evidence="3" id="KW-1185">Reference proteome</keyword>
<keyword evidence="1" id="KW-0472">Membrane</keyword>
<name>A0AAD7GQ63_MYCRO</name>
<dbReference type="Gene3D" id="2.40.110.10">
    <property type="entry name" value="Butyryl-CoA Dehydrogenase, subunit A, domain 2"/>
    <property type="match status" value="1"/>
</dbReference>
<evidence type="ECO:0000256" key="1">
    <source>
        <dbReference type="SAM" id="Phobius"/>
    </source>
</evidence>
<feature type="transmembrane region" description="Helical" evidence="1">
    <location>
        <begin position="71"/>
        <end position="94"/>
    </location>
</feature>
<dbReference type="PANTHER" id="PTHR10909">
    <property type="entry name" value="ELECTRON TRANSPORT OXIDOREDUCTASE"/>
    <property type="match status" value="1"/>
</dbReference>
<dbReference type="Proteomes" id="UP001221757">
    <property type="component" value="Unassembled WGS sequence"/>
</dbReference>
<dbReference type="GO" id="GO:0005504">
    <property type="term" value="F:fatty acid binding"/>
    <property type="evidence" value="ECO:0007669"/>
    <property type="project" value="TreeGrafter"/>
</dbReference>
<dbReference type="PANTHER" id="PTHR10909:SF382">
    <property type="entry name" value="ACYL-COENZYME A OXIDASE"/>
    <property type="match status" value="1"/>
</dbReference>
<dbReference type="EMBL" id="JARKIE010000019">
    <property type="protein sequence ID" value="KAJ7700689.1"/>
    <property type="molecule type" value="Genomic_DNA"/>
</dbReference>
<dbReference type="Gene3D" id="1.20.140.10">
    <property type="entry name" value="Butyryl-CoA Dehydrogenase, subunit A, domain 3"/>
    <property type="match status" value="1"/>
</dbReference>
<dbReference type="GO" id="GO:0003997">
    <property type="term" value="F:acyl-CoA oxidase activity"/>
    <property type="evidence" value="ECO:0007669"/>
    <property type="project" value="InterPro"/>
</dbReference>
<dbReference type="GO" id="GO:0005777">
    <property type="term" value="C:peroxisome"/>
    <property type="evidence" value="ECO:0007669"/>
    <property type="project" value="InterPro"/>
</dbReference>
<accession>A0AAD7GQ63</accession>
<dbReference type="InterPro" id="IPR012258">
    <property type="entry name" value="Acyl-CoA_oxidase"/>
</dbReference>
<evidence type="ECO:0000313" key="3">
    <source>
        <dbReference type="Proteomes" id="UP001221757"/>
    </source>
</evidence>
<sequence length="242" mass="26833">MARLVKDGTNLGIKPFLVPINDGKAMPLPDRGGSAPVRHSITTFNHVFISRSSLLQRDTPKRGNVTKRLDYLMAIWCVAIGTLALSATTIPFLARTACTVAMYSKRRHVGRAPSNSVPIIHFVSQYAPILTAFAQSFVLAEFYNFAMQKFTDNSVDFRVRHGIAACFKAIALRYVRDANMLVERCGAQGLFKYNGMSELHGITIAEGDVLALSIRKARRPRARSFHNANIHITKSREKLKGG</sequence>
<dbReference type="GO" id="GO:0071949">
    <property type="term" value="F:FAD binding"/>
    <property type="evidence" value="ECO:0007669"/>
    <property type="project" value="InterPro"/>
</dbReference>
<comment type="caution">
    <text evidence="2">The sequence shown here is derived from an EMBL/GenBank/DDBJ whole genome shotgun (WGS) entry which is preliminary data.</text>
</comment>
<reference evidence="2" key="1">
    <citation type="submission" date="2023-03" db="EMBL/GenBank/DDBJ databases">
        <title>Massive genome expansion in bonnet fungi (Mycena s.s.) driven by repeated elements and novel gene families across ecological guilds.</title>
        <authorList>
            <consortium name="Lawrence Berkeley National Laboratory"/>
            <person name="Harder C.B."/>
            <person name="Miyauchi S."/>
            <person name="Viragh M."/>
            <person name="Kuo A."/>
            <person name="Thoen E."/>
            <person name="Andreopoulos B."/>
            <person name="Lu D."/>
            <person name="Skrede I."/>
            <person name="Drula E."/>
            <person name="Henrissat B."/>
            <person name="Morin E."/>
            <person name="Kohler A."/>
            <person name="Barry K."/>
            <person name="LaButti K."/>
            <person name="Morin E."/>
            <person name="Salamov A."/>
            <person name="Lipzen A."/>
            <person name="Mereny Z."/>
            <person name="Hegedus B."/>
            <person name="Baldrian P."/>
            <person name="Stursova M."/>
            <person name="Weitz H."/>
            <person name="Taylor A."/>
            <person name="Grigoriev I.V."/>
            <person name="Nagy L.G."/>
            <person name="Martin F."/>
            <person name="Kauserud H."/>
        </authorList>
    </citation>
    <scope>NUCLEOTIDE SEQUENCE</scope>
    <source>
        <strain evidence="2">CBHHK067</strain>
    </source>
</reference>
<dbReference type="GO" id="GO:0055088">
    <property type="term" value="P:lipid homeostasis"/>
    <property type="evidence" value="ECO:0007669"/>
    <property type="project" value="TreeGrafter"/>
</dbReference>
<protein>
    <submittedName>
        <fullName evidence="2">Uncharacterized protein</fullName>
    </submittedName>
</protein>